<accession>A0A9Q3EFY2</accession>
<organism evidence="1 2">
    <name type="scientific">Austropuccinia psidii MF-1</name>
    <dbReference type="NCBI Taxonomy" id="1389203"/>
    <lineage>
        <taxon>Eukaryota</taxon>
        <taxon>Fungi</taxon>
        <taxon>Dikarya</taxon>
        <taxon>Basidiomycota</taxon>
        <taxon>Pucciniomycotina</taxon>
        <taxon>Pucciniomycetes</taxon>
        <taxon>Pucciniales</taxon>
        <taxon>Sphaerophragmiaceae</taxon>
        <taxon>Austropuccinia</taxon>
    </lineage>
</organism>
<protein>
    <submittedName>
        <fullName evidence="1">Uncharacterized protein</fullName>
    </submittedName>
</protein>
<sequence>MESELDIDGALDLILGTVQQSRGIQENPNGKAYKLIIQSLNEKNISFVSSMPGEDNKANGQAVWNMLKEKYLSNEIPSQALGFPKFSKVKFTTTLDFIQGIRTTVSKMQLVGFKLEQSALSIMVLRKLPSELDSFVQIMSHGFQNKGLNFILKPVEQD</sequence>
<keyword evidence="2" id="KW-1185">Reference proteome</keyword>
<name>A0A9Q3EFY2_9BASI</name>
<comment type="caution">
    <text evidence="1">The sequence shown here is derived from an EMBL/GenBank/DDBJ whole genome shotgun (WGS) entry which is preliminary data.</text>
</comment>
<dbReference type="Pfam" id="PF14223">
    <property type="entry name" value="Retrotran_gag_2"/>
    <property type="match status" value="1"/>
</dbReference>
<dbReference type="OrthoDB" id="5378265at2759"/>
<reference evidence="1" key="1">
    <citation type="submission" date="2021-03" db="EMBL/GenBank/DDBJ databases">
        <title>Draft genome sequence of rust myrtle Austropuccinia psidii MF-1, a brazilian biotype.</title>
        <authorList>
            <person name="Quecine M.C."/>
            <person name="Pachon D.M.R."/>
            <person name="Bonatelli M.L."/>
            <person name="Correr F.H."/>
            <person name="Franceschini L.M."/>
            <person name="Leite T.F."/>
            <person name="Margarido G.R.A."/>
            <person name="Almeida C.A."/>
            <person name="Ferrarezi J.A."/>
            <person name="Labate C.A."/>
        </authorList>
    </citation>
    <scope>NUCLEOTIDE SEQUENCE</scope>
    <source>
        <strain evidence="1">MF-1</strain>
    </source>
</reference>
<evidence type="ECO:0000313" key="1">
    <source>
        <dbReference type="EMBL" id="MBW0521656.1"/>
    </source>
</evidence>
<proteinExistence type="predicted"/>
<gene>
    <name evidence="1" type="ORF">O181_061371</name>
</gene>
<dbReference type="Proteomes" id="UP000765509">
    <property type="component" value="Unassembled WGS sequence"/>
</dbReference>
<evidence type="ECO:0000313" key="2">
    <source>
        <dbReference type="Proteomes" id="UP000765509"/>
    </source>
</evidence>
<dbReference type="AlphaFoldDB" id="A0A9Q3EFY2"/>
<dbReference type="EMBL" id="AVOT02028992">
    <property type="protein sequence ID" value="MBW0521656.1"/>
    <property type="molecule type" value="Genomic_DNA"/>
</dbReference>